<proteinExistence type="predicted"/>
<keyword evidence="1" id="KW-0812">Transmembrane</keyword>
<sequence>MERNERTIFVIVIAWVIGLILVISICILALLWYRLYNKKKLAKPTNIGSLDLVDGKEQVPVTDNKSENGQIVFEKDTVYHVLPSPDTSFVPWTDLDQDVQPKLEERTPTFTNM</sequence>
<dbReference type="Proteomes" id="UP001626550">
    <property type="component" value="Unassembled WGS sequence"/>
</dbReference>
<keyword evidence="1" id="KW-1133">Transmembrane helix</keyword>
<dbReference type="AlphaFoldDB" id="A0ABD2QMN6"/>
<keyword evidence="3" id="KW-1185">Reference proteome</keyword>
<accession>A0ABD2QMN6</accession>
<feature type="transmembrane region" description="Helical" evidence="1">
    <location>
        <begin position="6"/>
        <end position="33"/>
    </location>
</feature>
<evidence type="ECO:0000313" key="2">
    <source>
        <dbReference type="EMBL" id="KAL3320798.1"/>
    </source>
</evidence>
<dbReference type="EMBL" id="JBJKFK010000028">
    <property type="protein sequence ID" value="KAL3320798.1"/>
    <property type="molecule type" value="Genomic_DNA"/>
</dbReference>
<evidence type="ECO:0000313" key="3">
    <source>
        <dbReference type="Proteomes" id="UP001626550"/>
    </source>
</evidence>
<evidence type="ECO:0000256" key="1">
    <source>
        <dbReference type="SAM" id="Phobius"/>
    </source>
</evidence>
<reference evidence="2 3" key="1">
    <citation type="submission" date="2024-11" db="EMBL/GenBank/DDBJ databases">
        <title>Adaptive evolution of stress response genes in parasites aligns with host niche diversity.</title>
        <authorList>
            <person name="Hahn C."/>
            <person name="Resl P."/>
        </authorList>
    </citation>
    <scope>NUCLEOTIDE SEQUENCE [LARGE SCALE GENOMIC DNA]</scope>
    <source>
        <strain evidence="2">EGGRZ-B1_66</strain>
        <tissue evidence="2">Body</tissue>
    </source>
</reference>
<organism evidence="2 3">
    <name type="scientific">Cichlidogyrus casuarinus</name>
    <dbReference type="NCBI Taxonomy" id="1844966"/>
    <lineage>
        <taxon>Eukaryota</taxon>
        <taxon>Metazoa</taxon>
        <taxon>Spiralia</taxon>
        <taxon>Lophotrochozoa</taxon>
        <taxon>Platyhelminthes</taxon>
        <taxon>Monogenea</taxon>
        <taxon>Monopisthocotylea</taxon>
        <taxon>Dactylogyridea</taxon>
        <taxon>Ancyrocephalidae</taxon>
        <taxon>Cichlidogyrus</taxon>
    </lineage>
</organism>
<gene>
    <name evidence="2" type="ORF">Ciccas_000514</name>
</gene>
<keyword evidence="1" id="KW-0472">Membrane</keyword>
<comment type="caution">
    <text evidence="2">The sequence shown here is derived from an EMBL/GenBank/DDBJ whole genome shotgun (WGS) entry which is preliminary data.</text>
</comment>
<protein>
    <submittedName>
        <fullName evidence="2">Uncharacterized protein</fullName>
    </submittedName>
</protein>
<name>A0ABD2QMN6_9PLAT</name>